<dbReference type="InterPro" id="IPR018035">
    <property type="entry name" value="Flagellar_FliH/T3SS_HrpE"/>
</dbReference>
<evidence type="ECO:0000256" key="5">
    <source>
        <dbReference type="ARBA" id="ARBA00022927"/>
    </source>
</evidence>
<comment type="caution">
    <text evidence="10">The sequence shown here is derived from an EMBL/GenBank/DDBJ whole genome shotgun (WGS) entry which is preliminary data.</text>
</comment>
<feature type="region of interest" description="Disordered" evidence="8">
    <location>
        <begin position="1"/>
        <end position="36"/>
    </location>
</feature>
<name>A0A956ND05_UNCEI</name>
<comment type="function">
    <text evidence="1">Needed for flagellar regrowth and assembly.</text>
</comment>
<dbReference type="SUPFAM" id="SSF160527">
    <property type="entry name" value="V-type ATPase subunit E-like"/>
    <property type="match status" value="1"/>
</dbReference>
<dbReference type="PANTHER" id="PTHR34982:SF1">
    <property type="entry name" value="FLAGELLAR ASSEMBLY PROTEIN FLIH"/>
    <property type="match status" value="1"/>
</dbReference>
<evidence type="ECO:0000256" key="1">
    <source>
        <dbReference type="ARBA" id="ARBA00003041"/>
    </source>
</evidence>
<keyword evidence="7" id="KW-0175">Coiled coil</keyword>
<dbReference type="GO" id="GO:0044781">
    <property type="term" value="P:bacterial-type flagellum organization"/>
    <property type="evidence" value="ECO:0007669"/>
    <property type="project" value="UniProtKB-KW"/>
</dbReference>
<keyword evidence="4" id="KW-1005">Bacterial flagellum biogenesis</keyword>
<evidence type="ECO:0000256" key="2">
    <source>
        <dbReference type="ARBA" id="ARBA00006602"/>
    </source>
</evidence>
<dbReference type="AlphaFoldDB" id="A0A956ND05"/>
<keyword evidence="6" id="KW-1006">Bacterial flagellum protein export</keyword>
<feature type="compositionally biased region" description="Basic and acidic residues" evidence="8">
    <location>
        <begin position="10"/>
        <end position="29"/>
    </location>
</feature>
<dbReference type="EMBL" id="JAGQHS010000040">
    <property type="protein sequence ID" value="MCA9756061.1"/>
    <property type="molecule type" value="Genomic_DNA"/>
</dbReference>
<dbReference type="PANTHER" id="PTHR34982">
    <property type="entry name" value="YOP PROTEINS TRANSLOCATION PROTEIN L"/>
    <property type="match status" value="1"/>
</dbReference>
<evidence type="ECO:0000313" key="10">
    <source>
        <dbReference type="EMBL" id="MCA9756061.1"/>
    </source>
</evidence>
<evidence type="ECO:0000256" key="7">
    <source>
        <dbReference type="SAM" id="Coils"/>
    </source>
</evidence>
<evidence type="ECO:0000256" key="6">
    <source>
        <dbReference type="ARBA" id="ARBA00023225"/>
    </source>
</evidence>
<feature type="domain" description="Flagellar assembly protein FliH/Type III secretion system HrpE" evidence="9">
    <location>
        <begin position="101"/>
        <end position="212"/>
    </location>
</feature>
<keyword evidence="5" id="KW-0653">Protein transport</keyword>
<proteinExistence type="inferred from homology"/>
<evidence type="ECO:0000313" key="11">
    <source>
        <dbReference type="Proteomes" id="UP000739538"/>
    </source>
</evidence>
<evidence type="ECO:0000256" key="8">
    <source>
        <dbReference type="SAM" id="MobiDB-lite"/>
    </source>
</evidence>
<gene>
    <name evidence="10" type="ORF">KDA27_09685</name>
</gene>
<comment type="similarity">
    <text evidence="2">Belongs to the FliH family.</text>
</comment>
<evidence type="ECO:0000256" key="4">
    <source>
        <dbReference type="ARBA" id="ARBA00022795"/>
    </source>
</evidence>
<organism evidence="10 11">
    <name type="scientific">Eiseniibacteriota bacterium</name>
    <dbReference type="NCBI Taxonomy" id="2212470"/>
    <lineage>
        <taxon>Bacteria</taxon>
        <taxon>Candidatus Eiseniibacteriota</taxon>
    </lineage>
</organism>
<reference evidence="10" key="1">
    <citation type="submission" date="2020-04" db="EMBL/GenBank/DDBJ databases">
        <authorList>
            <person name="Zhang T."/>
        </authorList>
    </citation>
    <scope>NUCLEOTIDE SEQUENCE</scope>
    <source>
        <strain evidence="10">HKST-UBA02</strain>
    </source>
</reference>
<accession>A0A956ND05</accession>
<sequence length="223" mass="24421">MSSRILKGGGDADRSGADRGDSGRGDTPRLDVAPGRVIKKDVASAQEIARELRESAEAEAERIVATAKADAEALRTKAHEEGHAAGLAEWTDKVMAAARAEAERKERTRDDLVRLSIRIARKIIGREIESVDRTASDLVVQAVRGLHHEGRIRVHLRPEDLEKVQRERGRLVDEIGGHVEIELVQNPDIASGGCRVETPFGIVDASLETQLRVLEDALLGRKR</sequence>
<keyword evidence="3" id="KW-0813">Transport</keyword>
<dbReference type="Proteomes" id="UP000739538">
    <property type="component" value="Unassembled WGS sequence"/>
</dbReference>
<protein>
    <recommendedName>
        <fullName evidence="9">Flagellar assembly protein FliH/Type III secretion system HrpE domain-containing protein</fullName>
    </recommendedName>
</protein>
<feature type="coiled-coil region" evidence="7">
    <location>
        <begin position="42"/>
        <end position="115"/>
    </location>
</feature>
<evidence type="ECO:0000259" key="9">
    <source>
        <dbReference type="Pfam" id="PF02108"/>
    </source>
</evidence>
<dbReference type="GO" id="GO:0015031">
    <property type="term" value="P:protein transport"/>
    <property type="evidence" value="ECO:0007669"/>
    <property type="project" value="UniProtKB-KW"/>
</dbReference>
<dbReference type="GO" id="GO:0005829">
    <property type="term" value="C:cytosol"/>
    <property type="evidence" value="ECO:0007669"/>
    <property type="project" value="TreeGrafter"/>
</dbReference>
<evidence type="ECO:0000256" key="3">
    <source>
        <dbReference type="ARBA" id="ARBA00022448"/>
    </source>
</evidence>
<dbReference type="InterPro" id="IPR051472">
    <property type="entry name" value="T3SS_Stator/FliH"/>
</dbReference>
<reference evidence="10" key="2">
    <citation type="journal article" date="2021" name="Microbiome">
        <title>Successional dynamics and alternative stable states in a saline activated sludge microbial community over 9 years.</title>
        <authorList>
            <person name="Wang Y."/>
            <person name="Ye J."/>
            <person name="Ju F."/>
            <person name="Liu L."/>
            <person name="Boyd J.A."/>
            <person name="Deng Y."/>
            <person name="Parks D.H."/>
            <person name="Jiang X."/>
            <person name="Yin X."/>
            <person name="Woodcroft B.J."/>
            <person name="Tyson G.W."/>
            <person name="Hugenholtz P."/>
            <person name="Polz M.F."/>
            <person name="Zhang T."/>
        </authorList>
    </citation>
    <scope>NUCLEOTIDE SEQUENCE</scope>
    <source>
        <strain evidence="10">HKST-UBA02</strain>
    </source>
</reference>
<dbReference type="Pfam" id="PF02108">
    <property type="entry name" value="FliH"/>
    <property type="match status" value="1"/>
</dbReference>